<keyword evidence="2 10" id="KW-0813">Transport</keyword>
<protein>
    <recommendedName>
        <fullName evidence="10">Trk system potassium uptake protein</fullName>
    </recommendedName>
</protein>
<evidence type="ECO:0000256" key="7">
    <source>
        <dbReference type="ARBA" id="ARBA00022989"/>
    </source>
</evidence>
<evidence type="ECO:0000313" key="14">
    <source>
        <dbReference type="Proteomes" id="UP000773614"/>
    </source>
</evidence>
<feature type="transmembrane region" description="Helical" evidence="12">
    <location>
        <begin position="265"/>
        <end position="283"/>
    </location>
</feature>
<comment type="subcellular location">
    <subcellularLocation>
        <location evidence="10">Cell inner membrane</location>
        <topology evidence="10">Multi-pass membrane protein</topology>
    </subcellularLocation>
    <subcellularLocation>
        <location evidence="1">Cell membrane</location>
        <topology evidence="1">Multi-pass membrane protein</topology>
    </subcellularLocation>
</comment>
<comment type="caution">
    <text evidence="13">The sequence shown here is derived from an EMBL/GenBank/DDBJ whole genome shotgun (WGS) entry which is preliminary data.</text>
</comment>
<keyword evidence="9 10" id="KW-0472">Membrane</keyword>
<keyword evidence="5 12" id="KW-0812">Transmembrane</keyword>
<gene>
    <name evidence="13" type="ORF">E4O86_20655</name>
</gene>
<evidence type="ECO:0000256" key="8">
    <source>
        <dbReference type="ARBA" id="ARBA00023065"/>
    </source>
</evidence>
<keyword evidence="10" id="KW-0997">Cell inner membrane</keyword>
<organism evidence="13 14">
    <name type="scientific">Propylenella binzhouense</name>
    <dbReference type="NCBI Taxonomy" id="2555902"/>
    <lineage>
        <taxon>Bacteria</taxon>
        <taxon>Pseudomonadati</taxon>
        <taxon>Pseudomonadota</taxon>
        <taxon>Alphaproteobacteria</taxon>
        <taxon>Hyphomicrobiales</taxon>
        <taxon>Propylenellaceae</taxon>
        <taxon>Propylenella</taxon>
    </lineage>
</organism>
<dbReference type="GO" id="GO:0046872">
    <property type="term" value="F:metal ion binding"/>
    <property type="evidence" value="ECO:0007669"/>
    <property type="project" value="UniProtKB-KW"/>
</dbReference>
<comment type="function">
    <text evidence="10">Low-affinity potassium transport system. Interacts with Trk system potassium uptake protein TrkA.</text>
</comment>
<feature type="binding site" evidence="11">
    <location>
        <position position="424"/>
    </location>
    <ligand>
        <name>K(+)</name>
        <dbReference type="ChEBI" id="CHEBI:29103"/>
    </ligand>
</feature>
<evidence type="ECO:0000313" key="13">
    <source>
        <dbReference type="EMBL" id="MYZ50121.1"/>
    </source>
</evidence>
<dbReference type="OrthoDB" id="9810952at2"/>
<feature type="binding site" evidence="11">
    <location>
        <position position="423"/>
    </location>
    <ligand>
        <name>K(+)</name>
        <dbReference type="ChEBI" id="CHEBI:29103"/>
    </ligand>
</feature>
<name>A0A964WVF2_9HYPH</name>
<keyword evidence="4 10" id="KW-0633">Potassium transport</keyword>
<keyword evidence="6 10" id="KW-0630">Potassium</keyword>
<accession>A0A964WVF2</accession>
<evidence type="ECO:0000256" key="4">
    <source>
        <dbReference type="ARBA" id="ARBA00022538"/>
    </source>
</evidence>
<dbReference type="Pfam" id="PF02386">
    <property type="entry name" value="TrkH"/>
    <property type="match status" value="1"/>
</dbReference>
<feature type="transmembrane region" description="Helical" evidence="12">
    <location>
        <begin position="448"/>
        <end position="467"/>
    </location>
</feature>
<feature type="transmembrane region" description="Helical" evidence="12">
    <location>
        <begin position="64"/>
        <end position="91"/>
    </location>
</feature>
<proteinExistence type="inferred from homology"/>
<evidence type="ECO:0000256" key="12">
    <source>
        <dbReference type="SAM" id="Phobius"/>
    </source>
</evidence>
<sequence length="474" mass="50470">MQVIGALLVVLGGTMLLPALTDLQNGAPEWRVFVLSSAVTAGTGLLLVLSTRTTERSTLRLKQAFLLTAAVWTVIPAFGAIPFLGLGISYADAFFESASGFTTTGSTVLVGLDELPRGILLWRSVLQWIGGVGIIVLAMIIMPFLGVGGMQLFRAESSDRSEKVLARSSDLVAWIAAVYGVLTLLCTLAYAAAGMTFFDALAHAMTTLSTGGYSTHDASFGHFQSEALEWIAVVFMICGGLPLVLFIAAIRGEPGRIGRDPQTRWFLIFLAAVSFLAAVWLSLRTGIAFDDAMRLVAFNAVSVVTTTGYASVDYTLWGPFAVGLFFMLTFVGGCTGSTAGGIKIYRFVILFQVIKRQFRMLASPSRLEAMKYAGARIPEDVPPSVLAFLTLYVATTAAVTLILVLLGLDFVTAISSAATAISNVGPGLGEIVGPAGNFSTLPDMAKSVLAVAMILGRLELFTVLILLDPGYWRW</sequence>
<reference evidence="13" key="1">
    <citation type="submission" date="2019-03" db="EMBL/GenBank/DDBJ databases">
        <title>Afifella sp. nov., isolated from activated sludge.</title>
        <authorList>
            <person name="Li Q."/>
            <person name="Liu Y."/>
        </authorList>
    </citation>
    <scope>NUCLEOTIDE SEQUENCE</scope>
    <source>
        <strain evidence="13">L72</strain>
    </source>
</reference>
<feature type="transmembrane region" description="Helical" evidence="12">
    <location>
        <begin position="324"/>
        <end position="351"/>
    </location>
</feature>
<feature type="binding site" evidence="11">
    <location>
        <position position="211"/>
    </location>
    <ligand>
        <name>K(+)</name>
        <dbReference type="ChEBI" id="CHEBI:29103"/>
    </ligand>
</feature>
<feature type="binding site" evidence="11">
    <location>
        <position position="104"/>
    </location>
    <ligand>
        <name>K(+)</name>
        <dbReference type="ChEBI" id="CHEBI:29103"/>
    </ligand>
</feature>
<evidence type="ECO:0000256" key="5">
    <source>
        <dbReference type="ARBA" id="ARBA00022692"/>
    </source>
</evidence>
<evidence type="ECO:0000256" key="1">
    <source>
        <dbReference type="ARBA" id="ARBA00004651"/>
    </source>
</evidence>
<dbReference type="PANTHER" id="PTHR32024:SF3">
    <property type="entry name" value="TRK SYSTEM POTASSIUM UPTAKE PROTEIN"/>
    <property type="match status" value="1"/>
</dbReference>
<feature type="transmembrane region" description="Helical" evidence="12">
    <location>
        <begin position="385"/>
        <end position="408"/>
    </location>
</feature>
<evidence type="ECO:0000256" key="2">
    <source>
        <dbReference type="ARBA" id="ARBA00022448"/>
    </source>
</evidence>
<keyword evidence="14" id="KW-1185">Reference proteome</keyword>
<evidence type="ECO:0000256" key="11">
    <source>
        <dbReference type="PIRSR" id="PIRSR006247-1"/>
    </source>
</evidence>
<evidence type="ECO:0000256" key="9">
    <source>
        <dbReference type="ARBA" id="ARBA00023136"/>
    </source>
</evidence>
<dbReference type="InterPro" id="IPR003445">
    <property type="entry name" value="Cat_transpt"/>
</dbReference>
<dbReference type="GO" id="GO:0015379">
    <property type="term" value="F:potassium:chloride symporter activity"/>
    <property type="evidence" value="ECO:0007669"/>
    <property type="project" value="InterPro"/>
</dbReference>
<dbReference type="Proteomes" id="UP000773614">
    <property type="component" value="Unassembled WGS sequence"/>
</dbReference>
<keyword evidence="11" id="KW-0479">Metal-binding</keyword>
<comment type="similarity">
    <text evidence="10">Belongs to the TrkH potassium transport family.</text>
</comment>
<feature type="transmembrane region" description="Helical" evidence="12">
    <location>
        <begin position="227"/>
        <end position="250"/>
    </location>
</feature>
<dbReference type="PIRSF" id="PIRSF006247">
    <property type="entry name" value="TrkH"/>
    <property type="match status" value="1"/>
</dbReference>
<keyword evidence="7 12" id="KW-1133">Transmembrane helix</keyword>
<evidence type="ECO:0000256" key="3">
    <source>
        <dbReference type="ARBA" id="ARBA00022475"/>
    </source>
</evidence>
<evidence type="ECO:0000256" key="10">
    <source>
        <dbReference type="PIRNR" id="PIRNR006247"/>
    </source>
</evidence>
<keyword evidence="3 10" id="KW-1003">Cell membrane</keyword>
<dbReference type="InterPro" id="IPR004772">
    <property type="entry name" value="TrkH"/>
</dbReference>
<feature type="transmembrane region" description="Helical" evidence="12">
    <location>
        <begin position="125"/>
        <end position="150"/>
    </location>
</feature>
<dbReference type="GO" id="GO:0005886">
    <property type="term" value="C:plasma membrane"/>
    <property type="evidence" value="ECO:0007669"/>
    <property type="project" value="UniProtKB-SubCell"/>
</dbReference>
<feature type="binding site" evidence="11">
    <location>
        <position position="307"/>
    </location>
    <ligand>
        <name>K(+)</name>
        <dbReference type="ChEBI" id="CHEBI:29103"/>
    </ligand>
</feature>
<dbReference type="PANTHER" id="PTHR32024">
    <property type="entry name" value="TRK SYSTEM POTASSIUM UPTAKE PROTEIN TRKG-RELATED"/>
    <property type="match status" value="1"/>
</dbReference>
<feature type="transmembrane region" description="Helical" evidence="12">
    <location>
        <begin position="32"/>
        <end position="52"/>
    </location>
</feature>
<feature type="binding site" evidence="11">
    <location>
        <position position="103"/>
    </location>
    <ligand>
        <name>K(+)</name>
        <dbReference type="ChEBI" id="CHEBI:29103"/>
    </ligand>
</feature>
<dbReference type="AlphaFoldDB" id="A0A964WVF2"/>
<dbReference type="EMBL" id="SPKJ01000124">
    <property type="protein sequence ID" value="MYZ50121.1"/>
    <property type="molecule type" value="Genomic_DNA"/>
</dbReference>
<evidence type="ECO:0000256" key="6">
    <source>
        <dbReference type="ARBA" id="ARBA00022958"/>
    </source>
</evidence>
<feature type="transmembrane region" description="Helical" evidence="12">
    <location>
        <begin position="171"/>
        <end position="191"/>
    </location>
</feature>
<feature type="binding site" evidence="11">
    <location>
        <position position="306"/>
    </location>
    <ligand>
        <name>K(+)</name>
        <dbReference type="ChEBI" id="CHEBI:29103"/>
    </ligand>
</feature>
<keyword evidence="8 10" id="KW-0406">Ion transport</keyword>